<reference evidence="2 3" key="1">
    <citation type="submission" date="2018-11" db="EMBL/GenBank/DDBJ databases">
        <authorList>
            <consortium name="Pathogen Informatics"/>
        </authorList>
    </citation>
    <scope>NUCLEOTIDE SEQUENCE [LARGE SCALE GENOMIC DNA]</scope>
</reference>
<dbReference type="InterPro" id="IPR040007">
    <property type="entry name" value="Tho2"/>
</dbReference>
<gene>
    <name evidence="2" type="ORF">DILT_LOCUS14388</name>
</gene>
<keyword evidence="3" id="KW-1185">Reference proteome</keyword>
<protein>
    <recommendedName>
        <fullName evidence="1">THO complex subunitTHOC2 N-terminal domain-containing protein</fullName>
    </recommendedName>
</protein>
<organism evidence="2 3">
    <name type="scientific">Dibothriocephalus latus</name>
    <name type="common">Fish tapeworm</name>
    <name type="synonym">Diphyllobothrium latum</name>
    <dbReference type="NCBI Taxonomy" id="60516"/>
    <lineage>
        <taxon>Eukaryota</taxon>
        <taxon>Metazoa</taxon>
        <taxon>Spiralia</taxon>
        <taxon>Lophotrochozoa</taxon>
        <taxon>Platyhelminthes</taxon>
        <taxon>Cestoda</taxon>
        <taxon>Eucestoda</taxon>
        <taxon>Diphyllobothriidea</taxon>
        <taxon>Diphyllobothriidae</taxon>
        <taxon>Dibothriocephalus</taxon>
    </lineage>
</organism>
<name>A0A3P7MKQ2_DIBLA</name>
<dbReference type="GO" id="GO:0006406">
    <property type="term" value="P:mRNA export from nucleus"/>
    <property type="evidence" value="ECO:0007669"/>
    <property type="project" value="InterPro"/>
</dbReference>
<dbReference type="GO" id="GO:0006397">
    <property type="term" value="P:mRNA processing"/>
    <property type="evidence" value="ECO:0007669"/>
    <property type="project" value="InterPro"/>
</dbReference>
<dbReference type="AlphaFoldDB" id="A0A3P7MKQ2"/>
<sequence length="149" mass="16782">MRKRTLILLRTKAIMKRLSKENVKQLGRHLGKLSHSNPGVLFDYVSLLTLKNEVYLLPPLPVLQSIQMFTNLIGPVVDALKYVSSLGYDVLAFCLIEALASDRSKLDDLQKSQSLQALSSFTGLLCKKYQFDLSGILQYVLNQLKAGRR</sequence>
<dbReference type="Pfam" id="PF11732">
    <property type="entry name" value="Thoc2"/>
    <property type="match status" value="1"/>
</dbReference>
<proteinExistence type="predicted"/>
<dbReference type="PANTHER" id="PTHR21597:SF0">
    <property type="entry name" value="THO COMPLEX SUBUNIT 2"/>
    <property type="match status" value="1"/>
</dbReference>
<dbReference type="GO" id="GO:0000445">
    <property type="term" value="C:THO complex part of transcription export complex"/>
    <property type="evidence" value="ECO:0007669"/>
    <property type="project" value="TreeGrafter"/>
</dbReference>
<evidence type="ECO:0000259" key="1">
    <source>
        <dbReference type="Pfam" id="PF11732"/>
    </source>
</evidence>
<dbReference type="PANTHER" id="PTHR21597">
    <property type="entry name" value="THO2 PROTEIN"/>
    <property type="match status" value="1"/>
</dbReference>
<dbReference type="Proteomes" id="UP000281553">
    <property type="component" value="Unassembled WGS sequence"/>
</dbReference>
<dbReference type="EMBL" id="UYRU01074044">
    <property type="protein sequence ID" value="VDN24173.1"/>
    <property type="molecule type" value="Genomic_DNA"/>
</dbReference>
<dbReference type="OrthoDB" id="29024at2759"/>
<dbReference type="GO" id="GO:0003729">
    <property type="term" value="F:mRNA binding"/>
    <property type="evidence" value="ECO:0007669"/>
    <property type="project" value="TreeGrafter"/>
</dbReference>
<feature type="domain" description="THO complex subunitTHOC2 N-terminal" evidence="1">
    <location>
        <begin position="62"/>
        <end position="119"/>
    </location>
</feature>
<evidence type="ECO:0000313" key="3">
    <source>
        <dbReference type="Proteomes" id="UP000281553"/>
    </source>
</evidence>
<dbReference type="InterPro" id="IPR021726">
    <property type="entry name" value="THO_THOC2_N"/>
</dbReference>
<accession>A0A3P7MKQ2</accession>
<evidence type="ECO:0000313" key="2">
    <source>
        <dbReference type="EMBL" id="VDN24173.1"/>
    </source>
</evidence>